<accession>A0A8B7NT26</accession>
<dbReference type="InterPro" id="IPR044884">
    <property type="entry name" value="Ribosomal_mL55_sf"/>
</dbReference>
<dbReference type="GO" id="GO:0003735">
    <property type="term" value="F:structural constituent of ribosome"/>
    <property type="evidence" value="ECO:0007669"/>
    <property type="project" value="InterPro"/>
</dbReference>
<dbReference type="Proteomes" id="UP000694843">
    <property type="component" value="Unplaced"/>
</dbReference>
<dbReference type="Pfam" id="PF09776">
    <property type="entry name" value="Mitoc_L55"/>
    <property type="match status" value="1"/>
</dbReference>
<name>A0A8B7NT26_HYAAZ</name>
<dbReference type="PANTHER" id="PTHR34095">
    <property type="entry name" value="39S RIBOSOMAL PROTEIN L55, MITOCHONDRIAL"/>
    <property type="match status" value="1"/>
</dbReference>
<dbReference type="PANTHER" id="PTHR34095:SF1">
    <property type="entry name" value="LARGE RIBOSOMAL SUBUNIT PROTEIN ML55"/>
    <property type="match status" value="1"/>
</dbReference>
<dbReference type="Gene3D" id="6.20.130.20">
    <property type="entry name" value="Mitochondrial ribosomal protein L55"/>
    <property type="match status" value="1"/>
</dbReference>
<keyword evidence="1" id="KW-1185">Reference proteome</keyword>
<keyword evidence="2" id="KW-0687">Ribonucleoprotein</keyword>
<dbReference type="CTD" id="128308"/>
<gene>
    <name evidence="2" type="primary">LOC108673526</name>
</gene>
<dbReference type="GeneID" id="108673526"/>
<dbReference type="AlphaFoldDB" id="A0A8B7NT26"/>
<dbReference type="KEGG" id="hazt:108673526"/>
<sequence>MTSVNFALKCFPKINAWSFICHPRIFLSTSCTRSINCHRASITRIKSPAYCRMYPCLLVNSDGSTIKVRYEKPRKIIRLPVDVSTLTEEERLARLDQRKPKSKVVIEEELHELDMASKYSHLWKT</sequence>
<proteinExistence type="predicted"/>
<dbReference type="GO" id="GO:0006412">
    <property type="term" value="P:translation"/>
    <property type="evidence" value="ECO:0007669"/>
    <property type="project" value="TreeGrafter"/>
</dbReference>
<dbReference type="GO" id="GO:0005762">
    <property type="term" value="C:mitochondrial large ribosomal subunit"/>
    <property type="evidence" value="ECO:0007669"/>
    <property type="project" value="InterPro"/>
</dbReference>
<keyword evidence="2" id="KW-0689">Ribosomal protein</keyword>
<dbReference type="RefSeq" id="XP_018016862.1">
    <property type="nucleotide sequence ID" value="XM_018161373.2"/>
</dbReference>
<dbReference type="OrthoDB" id="9986315at2759"/>
<evidence type="ECO:0000313" key="1">
    <source>
        <dbReference type="Proteomes" id="UP000694843"/>
    </source>
</evidence>
<organism evidence="1 2">
    <name type="scientific">Hyalella azteca</name>
    <name type="common">Amphipod</name>
    <dbReference type="NCBI Taxonomy" id="294128"/>
    <lineage>
        <taxon>Eukaryota</taxon>
        <taxon>Metazoa</taxon>
        <taxon>Ecdysozoa</taxon>
        <taxon>Arthropoda</taxon>
        <taxon>Crustacea</taxon>
        <taxon>Multicrustacea</taxon>
        <taxon>Malacostraca</taxon>
        <taxon>Eumalacostraca</taxon>
        <taxon>Peracarida</taxon>
        <taxon>Amphipoda</taxon>
        <taxon>Senticaudata</taxon>
        <taxon>Talitrida</taxon>
        <taxon>Talitroidea</taxon>
        <taxon>Hyalellidae</taxon>
        <taxon>Hyalella</taxon>
    </lineage>
</organism>
<dbReference type="InterPro" id="IPR018615">
    <property type="entry name" value="Ribosomal_mL55"/>
</dbReference>
<dbReference type="OMA" id="HEPRQLI"/>
<reference evidence="2" key="1">
    <citation type="submission" date="2025-08" db="UniProtKB">
        <authorList>
            <consortium name="RefSeq"/>
        </authorList>
    </citation>
    <scope>IDENTIFICATION</scope>
    <source>
        <tissue evidence="2">Whole organism</tissue>
    </source>
</reference>
<evidence type="ECO:0000313" key="2">
    <source>
        <dbReference type="RefSeq" id="XP_018016862.1"/>
    </source>
</evidence>
<protein>
    <submittedName>
        <fullName evidence="2">39S ribosomal protein L55, mitochondrial</fullName>
    </submittedName>
</protein>